<dbReference type="Gene3D" id="3.40.50.150">
    <property type="entry name" value="Vaccinia Virus protein VP39"/>
    <property type="match status" value="1"/>
</dbReference>
<dbReference type="Proteomes" id="UP000192936">
    <property type="component" value="Unassembled WGS sequence"/>
</dbReference>
<proteinExistence type="predicted"/>
<protein>
    <recommendedName>
        <fullName evidence="3">Spermidine synthase</fullName>
    </recommendedName>
</protein>
<dbReference type="SUPFAM" id="SSF53335">
    <property type="entry name" value="S-adenosyl-L-methionine-dependent methyltransferases"/>
    <property type="match status" value="1"/>
</dbReference>
<evidence type="ECO:0008006" key="3">
    <source>
        <dbReference type="Google" id="ProtNLM"/>
    </source>
</evidence>
<organism evidence="1 2">
    <name type="scientific">Azospirillum oryzae</name>
    <dbReference type="NCBI Taxonomy" id="286727"/>
    <lineage>
        <taxon>Bacteria</taxon>
        <taxon>Pseudomonadati</taxon>
        <taxon>Pseudomonadota</taxon>
        <taxon>Alphaproteobacteria</taxon>
        <taxon>Rhodospirillales</taxon>
        <taxon>Azospirillaceae</taxon>
        <taxon>Azospirillum</taxon>
    </lineage>
</organism>
<dbReference type="InterPro" id="IPR029063">
    <property type="entry name" value="SAM-dependent_MTases_sf"/>
</dbReference>
<dbReference type="AlphaFoldDB" id="A0A1X7GRV9"/>
<evidence type="ECO:0000313" key="2">
    <source>
        <dbReference type="Proteomes" id="UP000192936"/>
    </source>
</evidence>
<sequence length="267" mass="29433">MHPLAHPGTHPADAIPPEMIADALSPLTPFVTDLFVPRYQPCEVGRWRLQVAPILLSAGYWSPALMTTDTGALLRREADGEYRCWMSMTPMEIESQEIGVRAAAGHTVVMGMGMGWAAVNAALRPEVTRVTVVELDPDVIEVNRSVGLFDQLPAEAVAKISIVNADALKFRTDEPADTLMTDIWLPINGDERMEQSRIMARNTGARRVYVWGQELVIARRARALGLELNEATVARIVAEFDLPLIGPELPDYPSLIGRAADKWLKDV</sequence>
<dbReference type="EMBL" id="FXAK01000007">
    <property type="protein sequence ID" value="SMF73617.1"/>
    <property type="molecule type" value="Genomic_DNA"/>
</dbReference>
<accession>A0A1X7GRV9</accession>
<dbReference type="STRING" id="286727.SAMN02982917_4283"/>
<evidence type="ECO:0000313" key="1">
    <source>
        <dbReference type="EMBL" id="SMF73617.1"/>
    </source>
</evidence>
<reference evidence="1 2" key="1">
    <citation type="submission" date="2017-04" db="EMBL/GenBank/DDBJ databases">
        <authorList>
            <person name="Afonso C.L."/>
            <person name="Miller P.J."/>
            <person name="Scott M.A."/>
            <person name="Spackman E."/>
            <person name="Goraichik I."/>
            <person name="Dimitrov K.M."/>
            <person name="Suarez D.L."/>
            <person name="Swayne D.E."/>
        </authorList>
    </citation>
    <scope>NUCLEOTIDE SEQUENCE [LARGE SCALE GENOMIC DNA]</scope>
    <source>
        <strain evidence="1 2">A2P</strain>
    </source>
</reference>
<gene>
    <name evidence="1" type="ORF">SAMN02982917_4283</name>
</gene>
<dbReference type="RefSeq" id="WP_244560770.1">
    <property type="nucleotide sequence ID" value="NZ_FXAK01000007.1"/>
</dbReference>
<name>A0A1X7GRV9_9PROT</name>